<sequence>MAKQALIVEKSKYPTLLYRKNGVLKLLESGFFAIGLLLVLSVFPFRSPGFVVGMVLSAVFAMLIVPILYLIWAKPSYELYQDRLLAKVGTKEETIWLHEIEKEYDLPYMIRVKGKRFPLLVSDAFLKELNIQLEVVRRGWKK</sequence>
<reference evidence="2" key="1">
    <citation type="submission" date="2017-05" db="EMBL/GenBank/DDBJ databases">
        <authorList>
            <person name="Varghese N."/>
            <person name="Submissions S."/>
        </authorList>
    </citation>
    <scope>NUCLEOTIDE SEQUENCE</scope>
    <source>
        <strain evidence="2">DSM 45262</strain>
    </source>
</reference>
<comment type="caution">
    <text evidence="2">The sequence shown here is derived from an EMBL/GenBank/DDBJ whole genome shotgun (WGS) entry which is preliminary data.</text>
</comment>
<evidence type="ECO:0000256" key="1">
    <source>
        <dbReference type="SAM" id="Phobius"/>
    </source>
</evidence>
<keyword evidence="1" id="KW-0472">Membrane</keyword>
<gene>
    <name evidence="2" type="ORF">SAMN06265361_11260</name>
</gene>
<dbReference type="AlphaFoldDB" id="A0AA45WS66"/>
<evidence type="ECO:0000313" key="3">
    <source>
        <dbReference type="Proteomes" id="UP001157946"/>
    </source>
</evidence>
<organism evidence="2 3">
    <name type="scientific">Laceyella tengchongensis</name>
    <dbReference type="NCBI Taxonomy" id="574699"/>
    <lineage>
        <taxon>Bacteria</taxon>
        <taxon>Bacillati</taxon>
        <taxon>Bacillota</taxon>
        <taxon>Bacilli</taxon>
        <taxon>Bacillales</taxon>
        <taxon>Thermoactinomycetaceae</taxon>
        <taxon>Laceyella</taxon>
    </lineage>
</organism>
<keyword evidence="1" id="KW-1133">Transmembrane helix</keyword>
<keyword evidence="3" id="KW-1185">Reference proteome</keyword>
<feature type="transmembrane region" description="Helical" evidence="1">
    <location>
        <begin position="51"/>
        <end position="73"/>
    </location>
</feature>
<feature type="transmembrane region" description="Helical" evidence="1">
    <location>
        <begin position="26"/>
        <end position="45"/>
    </location>
</feature>
<dbReference type="RefSeq" id="WP_054095633.1">
    <property type="nucleotide sequence ID" value="NZ_FXTU01000012.1"/>
</dbReference>
<dbReference type="Proteomes" id="UP001157946">
    <property type="component" value="Unassembled WGS sequence"/>
</dbReference>
<keyword evidence="1" id="KW-0812">Transmembrane</keyword>
<accession>A0AA45WS66</accession>
<proteinExistence type="predicted"/>
<dbReference type="EMBL" id="FXTU01000012">
    <property type="protein sequence ID" value="SMP35001.1"/>
    <property type="molecule type" value="Genomic_DNA"/>
</dbReference>
<name>A0AA45WS66_9BACL</name>
<evidence type="ECO:0000313" key="2">
    <source>
        <dbReference type="EMBL" id="SMP35001.1"/>
    </source>
</evidence>
<protein>
    <submittedName>
        <fullName evidence="2">Uncharacterized protein</fullName>
    </submittedName>
</protein>